<feature type="region of interest" description="Disordered" evidence="1">
    <location>
        <begin position="396"/>
        <end position="424"/>
    </location>
</feature>
<evidence type="ECO:0000313" key="2">
    <source>
        <dbReference type="EnsemblMetazoa" id="AALFPA23_010914.P15389"/>
    </source>
</evidence>
<reference evidence="3" key="1">
    <citation type="journal article" date="2015" name="Proc. Natl. Acad. Sci. U.S.A.">
        <title>Genome sequence of the Asian Tiger mosquito, Aedes albopictus, reveals insights into its biology, genetics, and evolution.</title>
        <authorList>
            <person name="Chen X.G."/>
            <person name="Jiang X."/>
            <person name="Gu J."/>
            <person name="Xu M."/>
            <person name="Wu Y."/>
            <person name="Deng Y."/>
            <person name="Zhang C."/>
            <person name="Bonizzoni M."/>
            <person name="Dermauw W."/>
            <person name="Vontas J."/>
            <person name="Armbruster P."/>
            <person name="Huang X."/>
            <person name="Yang Y."/>
            <person name="Zhang H."/>
            <person name="He W."/>
            <person name="Peng H."/>
            <person name="Liu Y."/>
            <person name="Wu K."/>
            <person name="Chen J."/>
            <person name="Lirakis M."/>
            <person name="Topalis P."/>
            <person name="Van Leeuwen T."/>
            <person name="Hall A.B."/>
            <person name="Jiang X."/>
            <person name="Thorpe C."/>
            <person name="Mueller R.L."/>
            <person name="Sun C."/>
            <person name="Waterhouse R.M."/>
            <person name="Yan G."/>
            <person name="Tu Z.J."/>
            <person name="Fang X."/>
            <person name="James A.A."/>
        </authorList>
    </citation>
    <scope>NUCLEOTIDE SEQUENCE [LARGE SCALE GENOMIC DNA]</scope>
    <source>
        <strain evidence="3">Foshan</strain>
    </source>
</reference>
<dbReference type="RefSeq" id="XP_062713158.1">
    <property type="nucleotide sequence ID" value="XM_062857174.1"/>
</dbReference>
<dbReference type="Pfam" id="PF03564">
    <property type="entry name" value="DUF1759"/>
    <property type="match status" value="1"/>
</dbReference>
<keyword evidence="3" id="KW-1185">Reference proteome</keyword>
<dbReference type="PANTHER" id="PTHR47331:SF5">
    <property type="entry name" value="RIBONUCLEASE H"/>
    <property type="match status" value="1"/>
</dbReference>
<dbReference type="GeneID" id="134290134"/>
<dbReference type="InterPro" id="IPR005312">
    <property type="entry name" value="DUF1759"/>
</dbReference>
<sequence length="625" mass="70032">MPTEHRIKTLKLRQKSIITSFTLIKTFVDDYDEETQVDEVPVRLEHLSKLWTEYNTVQSELETLDDEALETHLQDRATIESAYYRIKGFLLAHNKAELNQSTFNTSHFEARPPPSASQVRLPDVKLPVFDGQLENWLNFHDLFLSLVHSSADLSNIQKFYYLRSSLSNAALQLIQTIPISAKNYPVAWNLLLDHFQNTARLKQSYVDNLFEFATLKRESSAELHNLVEKFEANVKVLQQLGERTDHWDLLLIRMLSSRLDPTTRRDWEEHSSSQQAVTFKDLTSFIQRRVTVLQSIHPKPIESPLPHQAKKLSQRPVASIAASQANQRSCIICTDHHPLYLCERFSNLSITDKEAEVDRHQLCRNCLRKGHQSSDCLSSSTCRWCRERHHTQLCANSSASNESKPASHQQPNPTTLPSTSDTPITSATASMETAISCASVGPAQSTILLATAVISIIDDNGTEHVGRALLDSGSECCFVTERFSEHISAPRKRISQPITGIGQESTQAKTKFLAQIRSRVGKYSTNIEFLVLPKVTIDLPATTIDTSSWTLPPGIKLADPSFASTGTVDIIIGAEIFFELFKIPGRIPLGNNLPVLVNSAFGWVVCGKATNSLKPIVAHLAFKDI</sequence>
<dbReference type="Proteomes" id="UP000069940">
    <property type="component" value="Unassembled WGS sequence"/>
</dbReference>
<dbReference type="EnsemblMetazoa" id="AALFPA23_010914.R15389">
    <property type="protein sequence ID" value="AALFPA23_010914.P15389"/>
    <property type="gene ID" value="AALFPA23_010914"/>
</dbReference>
<proteinExistence type="predicted"/>
<dbReference type="PANTHER" id="PTHR47331">
    <property type="entry name" value="PHD-TYPE DOMAIN-CONTAINING PROTEIN"/>
    <property type="match status" value="1"/>
</dbReference>
<protein>
    <recommendedName>
        <fullName evidence="4">CCHC-type domain-containing protein</fullName>
    </recommendedName>
</protein>
<accession>A0ABM1YP94</accession>
<evidence type="ECO:0000313" key="3">
    <source>
        <dbReference type="Proteomes" id="UP000069940"/>
    </source>
</evidence>
<reference evidence="2" key="2">
    <citation type="submission" date="2025-05" db="UniProtKB">
        <authorList>
            <consortium name="EnsemblMetazoa"/>
        </authorList>
    </citation>
    <scope>IDENTIFICATION</scope>
    <source>
        <strain evidence="2">Foshan</strain>
    </source>
</reference>
<evidence type="ECO:0000256" key="1">
    <source>
        <dbReference type="SAM" id="MobiDB-lite"/>
    </source>
</evidence>
<dbReference type="CDD" id="cd00303">
    <property type="entry name" value="retropepsin_like"/>
    <property type="match status" value="1"/>
</dbReference>
<evidence type="ECO:0008006" key="4">
    <source>
        <dbReference type="Google" id="ProtNLM"/>
    </source>
</evidence>
<name>A0ABM1YP94_AEDAL</name>
<organism evidence="2 3">
    <name type="scientific">Aedes albopictus</name>
    <name type="common">Asian tiger mosquito</name>
    <name type="synonym">Stegomyia albopicta</name>
    <dbReference type="NCBI Taxonomy" id="7160"/>
    <lineage>
        <taxon>Eukaryota</taxon>
        <taxon>Metazoa</taxon>
        <taxon>Ecdysozoa</taxon>
        <taxon>Arthropoda</taxon>
        <taxon>Hexapoda</taxon>
        <taxon>Insecta</taxon>
        <taxon>Pterygota</taxon>
        <taxon>Neoptera</taxon>
        <taxon>Endopterygota</taxon>
        <taxon>Diptera</taxon>
        <taxon>Nematocera</taxon>
        <taxon>Culicoidea</taxon>
        <taxon>Culicidae</taxon>
        <taxon>Culicinae</taxon>
        <taxon>Aedini</taxon>
        <taxon>Aedes</taxon>
        <taxon>Stegomyia</taxon>
    </lineage>
</organism>